<evidence type="ECO:0000259" key="1">
    <source>
        <dbReference type="Pfam" id="PF18602"/>
    </source>
</evidence>
<proteinExistence type="predicted"/>
<dbReference type="Gene3D" id="1.10.890.40">
    <property type="match status" value="1"/>
</dbReference>
<dbReference type="EMBL" id="LR798196">
    <property type="protein sequence ID" value="CAB5144447.1"/>
    <property type="molecule type" value="Genomic_DNA"/>
</dbReference>
<organism evidence="2">
    <name type="scientific">uncultured Caudovirales phage</name>
    <dbReference type="NCBI Taxonomy" id="2100421"/>
    <lineage>
        <taxon>Viruses</taxon>
        <taxon>Duplodnaviria</taxon>
        <taxon>Heunggongvirae</taxon>
        <taxon>Uroviricota</taxon>
        <taxon>Caudoviricetes</taxon>
        <taxon>Peduoviridae</taxon>
        <taxon>Maltschvirus</taxon>
        <taxon>Maltschvirus maltsch</taxon>
    </lineage>
</organism>
<dbReference type="Pfam" id="PF18602">
    <property type="entry name" value="Rap1a"/>
    <property type="match status" value="1"/>
</dbReference>
<gene>
    <name evidence="2" type="ORF">UFOVP147_12</name>
</gene>
<name>A0A6J7W580_9CAUD</name>
<reference evidence="2" key="1">
    <citation type="submission" date="2020-05" db="EMBL/GenBank/DDBJ databases">
        <authorList>
            <person name="Chiriac C."/>
            <person name="Salcher M."/>
            <person name="Ghai R."/>
            <person name="Kavagutti S V."/>
        </authorList>
    </citation>
    <scope>NUCLEOTIDE SEQUENCE</scope>
</reference>
<evidence type="ECO:0000313" key="2">
    <source>
        <dbReference type="EMBL" id="CAB5144447.1"/>
    </source>
</evidence>
<protein>
    <recommendedName>
        <fullName evidence="1">Rap1a immunity protein domain-containing protein</fullName>
    </recommendedName>
</protein>
<feature type="domain" description="Rap1a immunity protein" evidence="1">
    <location>
        <begin position="31"/>
        <end position="98"/>
    </location>
</feature>
<accession>A0A6J7W580</accession>
<dbReference type="InterPro" id="IPR041238">
    <property type="entry name" value="Rap1a"/>
</dbReference>
<sequence length="107" mass="11373">MKKLSFIAAVVVSTSAHAYFVTGNDLLARLNAADPSVGRAYVAGVFDAFSQVAQCAPQTVNLIQVSDMAKQYLTVDAANRNQPADILLLKLMSAAWPCPKKSEGSTL</sequence>